<dbReference type="PIRSF" id="PIRSF000484">
    <property type="entry name" value="NAPRT"/>
    <property type="match status" value="1"/>
</dbReference>
<evidence type="ECO:0000313" key="9">
    <source>
        <dbReference type="EMBL" id="ATZ16443.1"/>
    </source>
</evidence>
<dbReference type="InterPro" id="IPR037128">
    <property type="entry name" value="Quinolinate_PRibosylTase_N_sf"/>
</dbReference>
<evidence type="ECO:0000256" key="1">
    <source>
        <dbReference type="ARBA" id="ARBA00004952"/>
    </source>
</evidence>
<dbReference type="KEGG" id="efr:EFREU_v1c04170"/>
<keyword evidence="10" id="KW-1185">Reference proteome</keyword>
<dbReference type="RefSeq" id="WP_100609416.1">
    <property type="nucleotide sequence ID" value="NZ_CP024962.1"/>
</dbReference>
<feature type="domain" description="Quinolinate phosphoribosyl transferase N-terminal" evidence="8">
    <location>
        <begin position="33"/>
        <end position="114"/>
    </location>
</feature>
<evidence type="ECO:0000256" key="5">
    <source>
        <dbReference type="ARBA" id="ARBA00022642"/>
    </source>
</evidence>
<sequence>MAKEPNFQFSEAVKEGAYVASYFKKTVKILETLKPNEVVLMQWFQRGENTTLCGVKQVLALLKFACPNYHQLKIWSLEEGSLVQPLEPVLKIEGHYQDFGWLEGMIDGILARNSSIATNARLLVGAAQGKPIIDMEDRADLYLNQEVDGYAAYIGGIRHFVSEAALTYIQDDSVGPPMGTMPHALIQAFNGDTLEATKAFYEFFPKTNLVSLVDYDNDAVNEALRVANYFGKKLWGIRLDTAGNLIDKTLINNHKAYPATANLHGVNEYLIREVRQALDKAGHNHVKIIVSSSFNAKKIADFEAKKVPVDIYGVGSALAEVNIGFTGDSVLLNGKNQAKFGRQNQPTKRLKKIQ</sequence>
<keyword evidence="3" id="KW-0597">Phosphoprotein</keyword>
<evidence type="ECO:0000256" key="3">
    <source>
        <dbReference type="ARBA" id="ARBA00022553"/>
    </source>
</evidence>
<comment type="catalytic activity">
    <reaction evidence="7">
        <text>5-phospho-alpha-D-ribose 1-diphosphate + nicotinate + ATP + H2O = nicotinate beta-D-ribonucleotide + ADP + phosphate + diphosphate</text>
        <dbReference type="Rhea" id="RHEA:36163"/>
        <dbReference type="ChEBI" id="CHEBI:15377"/>
        <dbReference type="ChEBI" id="CHEBI:30616"/>
        <dbReference type="ChEBI" id="CHEBI:32544"/>
        <dbReference type="ChEBI" id="CHEBI:33019"/>
        <dbReference type="ChEBI" id="CHEBI:43474"/>
        <dbReference type="ChEBI" id="CHEBI:57502"/>
        <dbReference type="ChEBI" id="CHEBI:58017"/>
        <dbReference type="ChEBI" id="CHEBI:456216"/>
        <dbReference type="EC" id="6.3.4.21"/>
    </reaction>
</comment>
<keyword evidence="5" id="KW-0662">Pyridine nucleotide biosynthesis</keyword>
<evidence type="ECO:0000256" key="7">
    <source>
        <dbReference type="ARBA" id="ARBA00048668"/>
    </source>
</evidence>
<dbReference type="OrthoDB" id="9770610at2"/>
<dbReference type="Gene3D" id="3.20.20.70">
    <property type="entry name" value="Aldolase class I"/>
    <property type="match status" value="1"/>
</dbReference>
<keyword evidence="9" id="KW-0328">Glycosyltransferase</keyword>
<dbReference type="GO" id="GO:0009435">
    <property type="term" value="P:NAD+ biosynthetic process"/>
    <property type="evidence" value="ECO:0007669"/>
    <property type="project" value="UniProtKB-UniPathway"/>
</dbReference>
<evidence type="ECO:0000259" key="8">
    <source>
        <dbReference type="Pfam" id="PF02749"/>
    </source>
</evidence>
<dbReference type="UniPathway" id="UPA00253">
    <property type="reaction ID" value="UER00457"/>
</dbReference>
<comment type="pathway">
    <text evidence="1">Cofactor biosynthesis; NAD(+) biosynthesis; nicotinate D-ribonucleotide from nicotinate: step 1/1.</text>
</comment>
<dbReference type="InterPro" id="IPR053190">
    <property type="entry name" value="NAPRTase-like"/>
</dbReference>
<dbReference type="SUPFAM" id="SSF51690">
    <property type="entry name" value="Nicotinate/Quinolinate PRTase C-terminal domain-like"/>
    <property type="match status" value="1"/>
</dbReference>
<dbReference type="EC" id="6.3.4.21" evidence="2"/>
<dbReference type="SUPFAM" id="SSF54675">
    <property type="entry name" value="Nicotinate/Quinolinate PRTase N-terminal domain-like"/>
    <property type="match status" value="1"/>
</dbReference>
<organism evidence="9 10">
    <name type="scientific">Entomoplasma freundtii</name>
    <dbReference type="NCBI Taxonomy" id="74700"/>
    <lineage>
        <taxon>Bacteria</taxon>
        <taxon>Bacillati</taxon>
        <taxon>Mycoplasmatota</taxon>
        <taxon>Mollicutes</taxon>
        <taxon>Entomoplasmatales</taxon>
        <taxon>Entomoplasmataceae</taxon>
        <taxon>Entomoplasma</taxon>
    </lineage>
</organism>
<dbReference type="InterPro" id="IPR013785">
    <property type="entry name" value="Aldolase_TIM"/>
</dbReference>
<keyword evidence="9" id="KW-0808">Transferase</keyword>
<protein>
    <recommendedName>
        <fullName evidence="2">nicotinate phosphoribosyltransferase</fullName>
        <ecNumber evidence="2">6.3.4.21</ecNumber>
    </recommendedName>
</protein>
<evidence type="ECO:0000256" key="2">
    <source>
        <dbReference type="ARBA" id="ARBA00013236"/>
    </source>
</evidence>
<evidence type="ECO:0000256" key="4">
    <source>
        <dbReference type="ARBA" id="ARBA00022598"/>
    </source>
</evidence>
<dbReference type="Pfam" id="PF02749">
    <property type="entry name" value="QRPTase_N"/>
    <property type="match status" value="1"/>
</dbReference>
<dbReference type="InterPro" id="IPR007229">
    <property type="entry name" value="Nic_PRibTrfase-Fam"/>
</dbReference>
<dbReference type="AlphaFoldDB" id="A0A2K8NUY5"/>
<dbReference type="Gene3D" id="3.90.1170.20">
    <property type="entry name" value="Quinolinate phosphoribosyl transferase, N-terminal domain"/>
    <property type="match status" value="1"/>
</dbReference>
<proteinExistence type="predicted"/>
<dbReference type="InterPro" id="IPR036068">
    <property type="entry name" value="Nicotinate_pribotase-like_C"/>
</dbReference>
<dbReference type="EMBL" id="CP024962">
    <property type="protein sequence ID" value="ATZ16443.1"/>
    <property type="molecule type" value="Genomic_DNA"/>
</dbReference>
<comment type="catalytic activity">
    <reaction evidence="6">
        <text>nicotinate beta-D-ribonucleotide + CO2 + diphosphate = quinolinate + 5-phospho-alpha-D-ribose 1-diphosphate + 2 H(+)</text>
        <dbReference type="Rhea" id="RHEA:12733"/>
        <dbReference type="ChEBI" id="CHEBI:15378"/>
        <dbReference type="ChEBI" id="CHEBI:16526"/>
        <dbReference type="ChEBI" id="CHEBI:29959"/>
        <dbReference type="ChEBI" id="CHEBI:33019"/>
        <dbReference type="ChEBI" id="CHEBI:57502"/>
        <dbReference type="ChEBI" id="CHEBI:58017"/>
        <dbReference type="EC" id="2.4.2.19"/>
    </reaction>
</comment>
<dbReference type="InterPro" id="IPR022412">
    <property type="entry name" value="Quinolinate_PRibosylTrfase_N"/>
</dbReference>
<reference evidence="9 10" key="1">
    <citation type="submission" date="2017-11" db="EMBL/GenBank/DDBJ databases">
        <title>Genome sequence of Entomoplasma freundtii BARC 318 (ATCC 51999).</title>
        <authorList>
            <person name="Lo W.-S."/>
            <person name="Gasparich G.E."/>
            <person name="Kuo C.-H."/>
        </authorList>
    </citation>
    <scope>NUCLEOTIDE SEQUENCE [LARGE SCALE GENOMIC DNA]</scope>
    <source>
        <strain evidence="9 10">BARC 318</strain>
    </source>
</reference>
<evidence type="ECO:0000256" key="6">
    <source>
        <dbReference type="ARBA" id="ARBA00047445"/>
    </source>
</evidence>
<dbReference type="PANTHER" id="PTHR43202">
    <property type="entry name" value="NICOTINATE-NUCLEOTIDE PYROPHOSPHORYLASE"/>
    <property type="match status" value="1"/>
</dbReference>
<accession>A0A2K8NUY5</accession>
<dbReference type="Proteomes" id="UP000232222">
    <property type="component" value="Chromosome"/>
</dbReference>
<keyword evidence="4" id="KW-0436">Ligase</keyword>
<dbReference type="PANTHER" id="PTHR43202:SF1">
    <property type="entry name" value="NICOTINATE PHOSPHORIBOSYLTRANSFERASE"/>
    <property type="match status" value="1"/>
</dbReference>
<dbReference type="NCBIfam" id="NF005529">
    <property type="entry name" value="PRK07188.1"/>
    <property type="match status" value="1"/>
</dbReference>
<dbReference type="GO" id="GO:0004516">
    <property type="term" value="F:nicotinate phosphoribosyltransferase activity"/>
    <property type="evidence" value="ECO:0007669"/>
    <property type="project" value="UniProtKB-EC"/>
</dbReference>
<name>A0A2K8NUY5_9MOLU</name>
<evidence type="ECO:0000313" key="10">
    <source>
        <dbReference type="Proteomes" id="UP000232222"/>
    </source>
</evidence>
<gene>
    <name evidence="9" type="primary">pncB</name>
    <name evidence="9" type="ORF">EFREU_v1c04170</name>
</gene>
<dbReference type="GO" id="GO:0004514">
    <property type="term" value="F:nicotinate-nucleotide diphosphorylase (carboxylating) activity"/>
    <property type="evidence" value="ECO:0007669"/>
    <property type="project" value="UniProtKB-EC"/>
</dbReference>